<sequence length="414" mass="45895">MIKNKIIFNNEATDWMFDLEKAEGCFIWTKDGKKLIDFTSAWNVTNLGWNNPEIREAIITQAGKNVHNILWSSDEIQIKYSKELTDVLPSALWVVARATGGTEANEEALKTARAYTKRKKIIGFKDTYHGQSFGTMAIGYRPEYVADISPLVPDFVQIDFPNTYRTIKKPEELLEEFFLGFEKILKNEDVATIVAEAGIITGWGSTYVAPKGFLKGIRRLTEKYGTLLILDEVGTGFSRLGKLFGMEIEEVVPDIVTFAKGLSNGAGAIGAMVTKEEIAESTIGQTNLTSTFGWNSVAVAAASKTLEIHLRDEVWKKANSDGTFLMSSLKRELLQHPKVGDVRGMGMEIGIDFVKDKISKTPDPDFAHLIVEKAFKNGLHLVVGDGGNIQLMPPLVIDRKLLNKGIEILISCLD</sequence>
<comment type="caution">
    <text evidence="5">The sequence shown here is derived from an EMBL/GenBank/DDBJ whole genome shotgun (WGS) entry which is preliminary data.</text>
</comment>
<dbReference type="Proteomes" id="UP000034643">
    <property type="component" value="Unassembled WGS sequence"/>
</dbReference>
<evidence type="ECO:0000256" key="4">
    <source>
        <dbReference type="RuleBase" id="RU003560"/>
    </source>
</evidence>
<dbReference type="InterPro" id="IPR049704">
    <property type="entry name" value="Aminotrans_3_PPA_site"/>
</dbReference>
<dbReference type="PROSITE" id="PS00600">
    <property type="entry name" value="AA_TRANSFER_CLASS_3"/>
    <property type="match status" value="1"/>
</dbReference>
<dbReference type="PIRSF" id="PIRSF000521">
    <property type="entry name" value="Transaminase_4ab_Lys_Orn"/>
    <property type="match status" value="1"/>
</dbReference>
<comment type="cofactor">
    <cofactor evidence="1">
        <name>pyridoxal 5'-phosphate</name>
        <dbReference type="ChEBI" id="CHEBI:597326"/>
    </cofactor>
</comment>
<name>A0A0G1NQN5_9BACT</name>
<gene>
    <name evidence="5" type="ORF">UX34_C0026G0005</name>
</gene>
<dbReference type="CDD" id="cd00610">
    <property type="entry name" value="OAT_like"/>
    <property type="match status" value="1"/>
</dbReference>
<dbReference type="GO" id="GO:0042802">
    <property type="term" value="F:identical protein binding"/>
    <property type="evidence" value="ECO:0007669"/>
    <property type="project" value="TreeGrafter"/>
</dbReference>
<dbReference type="Pfam" id="PF00202">
    <property type="entry name" value="Aminotran_3"/>
    <property type="match status" value="1"/>
</dbReference>
<dbReference type="InterPro" id="IPR015421">
    <property type="entry name" value="PyrdxlP-dep_Trfase_major"/>
</dbReference>
<dbReference type="EMBL" id="LCLV01000026">
    <property type="protein sequence ID" value="KKU22607.1"/>
    <property type="molecule type" value="Genomic_DNA"/>
</dbReference>
<evidence type="ECO:0000313" key="6">
    <source>
        <dbReference type="Proteomes" id="UP000034643"/>
    </source>
</evidence>
<dbReference type="InterPro" id="IPR015422">
    <property type="entry name" value="PyrdxlP-dep_Trfase_small"/>
</dbReference>
<evidence type="ECO:0000256" key="2">
    <source>
        <dbReference type="ARBA" id="ARBA00008954"/>
    </source>
</evidence>
<keyword evidence="5" id="KW-0808">Transferase</keyword>
<dbReference type="AlphaFoldDB" id="A0A0G1NQN5"/>
<evidence type="ECO:0000256" key="3">
    <source>
        <dbReference type="ARBA" id="ARBA00022898"/>
    </source>
</evidence>
<dbReference type="InterPro" id="IPR050103">
    <property type="entry name" value="Class-III_PLP-dep_AT"/>
</dbReference>
<comment type="similarity">
    <text evidence="2 4">Belongs to the class-III pyridoxal-phosphate-dependent aminotransferase family.</text>
</comment>
<protein>
    <submittedName>
        <fullName evidence="5">Acetylornithine aminotransferase</fullName>
    </submittedName>
</protein>
<dbReference type="Gene3D" id="3.40.640.10">
    <property type="entry name" value="Type I PLP-dependent aspartate aminotransferase-like (Major domain)"/>
    <property type="match status" value="1"/>
</dbReference>
<proteinExistence type="inferred from homology"/>
<dbReference type="GO" id="GO:0008483">
    <property type="term" value="F:transaminase activity"/>
    <property type="evidence" value="ECO:0007669"/>
    <property type="project" value="UniProtKB-KW"/>
</dbReference>
<evidence type="ECO:0000256" key="1">
    <source>
        <dbReference type="ARBA" id="ARBA00001933"/>
    </source>
</evidence>
<dbReference type="SUPFAM" id="SSF53383">
    <property type="entry name" value="PLP-dependent transferases"/>
    <property type="match status" value="1"/>
</dbReference>
<keyword evidence="5" id="KW-0032">Aminotransferase</keyword>
<dbReference type="PANTHER" id="PTHR11986">
    <property type="entry name" value="AMINOTRANSFERASE CLASS III"/>
    <property type="match status" value="1"/>
</dbReference>
<reference evidence="5 6" key="1">
    <citation type="journal article" date="2015" name="Nature">
        <title>rRNA introns, odd ribosomes, and small enigmatic genomes across a large radiation of phyla.</title>
        <authorList>
            <person name="Brown C.T."/>
            <person name="Hug L.A."/>
            <person name="Thomas B.C."/>
            <person name="Sharon I."/>
            <person name="Castelle C.J."/>
            <person name="Singh A."/>
            <person name="Wilkins M.J."/>
            <person name="Williams K.H."/>
            <person name="Banfield J.F."/>
        </authorList>
    </citation>
    <scope>NUCLEOTIDE SEQUENCE [LARGE SCALE GENOMIC DNA]</scope>
</reference>
<dbReference type="PANTHER" id="PTHR11986:SF58">
    <property type="entry name" value="LEUCINE_METHIONINE RACEMASE"/>
    <property type="match status" value="1"/>
</dbReference>
<evidence type="ECO:0000313" key="5">
    <source>
        <dbReference type="EMBL" id="KKU22607.1"/>
    </source>
</evidence>
<accession>A0A0G1NQN5</accession>
<keyword evidence="3 4" id="KW-0663">Pyridoxal phosphate</keyword>
<dbReference type="InterPro" id="IPR005814">
    <property type="entry name" value="Aminotrans_3"/>
</dbReference>
<dbReference type="GO" id="GO:0030170">
    <property type="term" value="F:pyridoxal phosphate binding"/>
    <property type="evidence" value="ECO:0007669"/>
    <property type="project" value="InterPro"/>
</dbReference>
<dbReference type="Gene3D" id="3.90.1150.10">
    <property type="entry name" value="Aspartate Aminotransferase, domain 1"/>
    <property type="match status" value="1"/>
</dbReference>
<organism evidence="5 6">
    <name type="scientific">Candidatus Woesebacteria bacterium GW2011_GWF1_46_13</name>
    <dbReference type="NCBI Taxonomy" id="1618602"/>
    <lineage>
        <taxon>Bacteria</taxon>
        <taxon>Candidatus Woeseibacteriota</taxon>
    </lineage>
</organism>
<dbReference type="InterPro" id="IPR015424">
    <property type="entry name" value="PyrdxlP-dep_Trfase"/>
</dbReference>